<organism evidence="3 4">
    <name type="scientific">Herbiconiux moechotypicola</name>
    <dbReference type="NCBI Taxonomy" id="637393"/>
    <lineage>
        <taxon>Bacteria</taxon>
        <taxon>Bacillati</taxon>
        <taxon>Actinomycetota</taxon>
        <taxon>Actinomycetes</taxon>
        <taxon>Micrococcales</taxon>
        <taxon>Microbacteriaceae</taxon>
        <taxon>Herbiconiux</taxon>
    </lineage>
</organism>
<sequence>MSGTGRRAPAPFAFAPDAPPLQPFGGDGGDGGGARVLVQFVLNLEHWTLDRPMPRAILPAPHGLSVVPDVANHSWVLYGLRAGLPRVAAALAPIGASVTVALNSDVVEHYPQVADLIAERGWEVVGHGIRQQSIQGFDDERAVVEEAIEVITRRFGAAPRGWLGPGMNQTDETLRILRETGLEFDHDWMIDDRPVWLDAGAGRSILGLPYTVELNDVTTYQVQTQPAGSLLARTAATLPVLTREAELSPVVMPIGLHPHIMGVPHRIAELEAMVDLVQGAAGCAAVTSSQVHDWFAAQVPAPAVTAPAVTAPAVTAPAVAPRQGAE</sequence>
<dbReference type="InterPro" id="IPR011330">
    <property type="entry name" value="Glyco_hydro/deAcase_b/a-brl"/>
</dbReference>
<evidence type="ECO:0000259" key="2">
    <source>
        <dbReference type="Pfam" id="PF01522"/>
    </source>
</evidence>
<dbReference type="SUPFAM" id="SSF88713">
    <property type="entry name" value="Glycoside hydrolase/deacetylase"/>
    <property type="match status" value="1"/>
</dbReference>
<evidence type="ECO:0000313" key="3">
    <source>
        <dbReference type="EMBL" id="GAA2234984.1"/>
    </source>
</evidence>
<feature type="domain" description="NodB homology" evidence="2">
    <location>
        <begin position="82"/>
        <end position="183"/>
    </location>
</feature>
<dbReference type="PANTHER" id="PTHR43123">
    <property type="entry name" value="POLYSACCHARIDE DEACETYLASE-RELATED"/>
    <property type="match status" value="1"/>
</dbReference>
<feature type="region of interest" description="Disordered" evidence="1">
    <location>
        <begin position="1"/>
        <end position="28"/>
    </location>
</feature>
<accession>A0ABP5QJE3</accession>
<reference evidence="4" key="1">
    <citation type="journal article" date="2019" name="Int. J. Syst. Evol. Microbiol.">
        <title>The Global Catalogue of Microorganisms (GCM) 10K type strain sequencing project: providing services to taxonomists for standard genome sequencing and annotation.</title>
        <authorList>
            <consortium name="The Broad Institute Genomics Platform"/>
            <consortium name="The Broad Institute Genome Sequencing Center for Infectious Disease"/>
            <person name="Wu L."/>
            <person name="Ma J."/>
        </authorList>
    </citation>
    <scope>NUCLEOTIDE SEQUENCE [LARGE SCALE GENOMIC DNA]</scope>
    <source>
        <strain evidence="4">JCM 16117</strain>
    </source>
</reference>
<dbReference type="Proteomes" id="UP001500929">
    <property type="component" value="Unassembled WGS sequence"/>
</dbReference>
<comment type="caution">
    <text evidence="3">The sequence shown here is derived from an EMBL/GenBank/DDBJ whole genome shotgun (WGS) entry which is preliminary data.</text>
</comment>
<keyword evidence="4" id="KW-1185">Reference proteome</keyword>
<dbReference type="EMBL" id="BAAAQY010000005">
    <property type="protein sequence ID" value="GAA2234984.1"/>
    <property type="molecule type" value="Genomic_DNA"/>
</dbReference>
<gene>
    <name evidence="3" type="ORF">GCM10009851_20030</name>
</gene>
<dbReference type="Pfam" id="PF01522">
    <property type="entry name" value="Polysacc_deac_1"/>
    <property type="match status" value="1"/>
</dbReference>
<proteinExistence type="predicted"/>
<dbReference type="Gene3D" id="3.20.20.370">
    <property type="entry name" value="Glycoside hydrolase/deacetylase"/>
    <property type="match status" value="1"/>
</dbReference>
<evidence type="ECO:0000256" key="1">
    <source>
        <dbReference type="SAM" id="MobiDB-lite"/>
    </source>
</evidence>
<name>A0ABP5QJE3_9MICO</name>
<evidence type="ECO:0000313" key="4">
    <source>
        <dbReference type="Proteomes" id="UP001500929"/>
    </source>
</evidence>
<dbReference type="InterPro" id="IPR002509">
    <property type="entry name" value="NODB_dom"/>
</dbReference>
<dbReference type="PANTHER" id="PTHR43123:SF4">
    <property type="entry name" value="POLYSACCHARIDE DEACETYLASE"/>
    <property type="match status" value="1"/>
</dbReference>
<dbReference type="RefSeq" id="WP_259479480.1">
    <property type="nucleotide sequence ID" value="NZ_BAAAQY010000005.1"/>
</dbReference>
<protein>
    <submittedName>
        <fullName evidence="3">Polysaccharide deacetylase family protein</fullName>
    </submittedName>
</protein>